<evidence type="ECO:0000256" key="1">
    <source>
        <dbReference type="ARBA" id="ARBA00004167"/>
    </source>
</evidence>
<comment type="caution">
    <text evidence="6">The sequence shown here is derived from an EMBL/GenBank/DDBJ whole genome shotgun (WGS) entry which is preliminary data.</text>
</comment>
<evidence type="ECO:0000259" key="5">
    <source>
        <dbReference type="Pfam" id="PF04357"/>
    </source>
</evidence>
<comment type="subcellular location">
    <subcellularLocation>
        <location evidence="1">Membrane</location>
        <topology evidence="1">Single-pass membrane protein</topology>
    </subcellularLocation>
</comment>
<protein>
    <recommendedName>
        <fullName evidence="5">Translocation and assembly module TamB C-terminal domain-containing protein</fullName>
    </recommendedName>
</protein>
<feature type="domain" description="Translocation and assembly module TamB C-terminal" evidence="5">
    <location>
        <begin position="113"/>
        <end position="245"/>
    </location>
</feature>
<evidence type="ECO:0000256" key="4">
    <source>
        <dbReference type="ARBA" id="ARBA00023136"/>
    </source>
</evidence>
<accession>X1IT09</accession>
<dbReference type="Pfam" id="PF04357">
    <property type="entry name" value="TamB"/>
    <property type="match status" value="1"/>
</dbReference>
<dbReference type="InterPro" id="IPR007452">
    <property type="entry name" value="TamB_C"/>
</dbReference>
<reference evidence="6" key="1">
    <citation type="journal article" date="2014" name="Front. Microbiol.">
        <title>High frequency of phylogenetically diverse reductive dehalogenase-homologous genes in deep subseafloor sedimentary metagenomes.</title>
        <authorList>
            <person name="Kawai M."/>
            <person name="Futagami T."/>
            <person name="Toyoda A."/>
            <person name="Takaki Y."/>
            <person name="Nishi S."/>
            <person name="Hori S."/>
            <person name="Arai W."/>
            <person name="Tsubouchi T."/>
            <person name="Morono Y."/>
            <person name="Uchiyama I."/>
            <person name="Ito T."/>
            <person name="Fujiyama A."/>
            <person name="Inagaki F."/>
            <person name="Takami H."/>
        </authorList>
    </citation>
    <scope>NUCLEOTIDE SEQUENCE</scope>
    <source>
        <strain evidence="6">Expedition CK06-06</strain>
    </source>
</reference>
<dbReference type="GO" id="GO:0005886">
    <property type="term" value="C:plasma membrane"/>
    <property type="evidence" value="ECO:0007669"/>
    <property type="project" value="InterPro"/>
</dbReference>
<proteinExistence type="predicted"/>
<evidence type="ECO:0000256" key="3">
    <source>
        <dbReference type="ARBA" id="ARBA00022989"/>
    </source>
</evidence>
<dbReference type="GO" id="GO:0009306">
    <property type="term" value="P:protein secretion"/>
    <property type="evidence" value="ECO:0007669"/>
    <property type="project" value="InterPro"/>
</dbReference>
<keyword evidence="3" id="KW-1133">Transmembrane helix</keyword>
<evidence type="ECO:0000313" key="6">
    <source>
        <dbReference type="EMBL" id="GAH72395.1"/>
    </source>
</evidence>
<feature type="non-terminal residue" evidence="6">
    <location>
        <position position="1"/>
    </location>
</feature>
<evidence type="ECO:0000256" key="2">
    <source>
        <dbReference type="ARBA" id="ARBA00022692"/>
    </source>
</evidence>
<dbReference type="EMBL" id="BARU01029908">
    <property type="protein sequence ID" value="GAH72395.1"/>
    <property type="molecule type" value="Genomic_DNA"/>
</dbReference>
<keyword evidence="2" id="KW-0812">Transmembrane</keyword>
<feature type="non-terminal residue" evidence="6">
    <location>
        <position position="266"/>
    </location>
</feature>
<name>X1IT09_9ZZZZ</name>
<gene>
    <name evidence="6" type="ORF">S03H2_47523</name>
</gene>
<organism evidence="6">
    <name type="scientific">marine sediment metagenome</name>
    <dbReference type="NCBI Taxonomy" id="412755"/>
    <lineage>
        <taxon>unclassified sequences</taxon>
        <taxon>metagenomes</taxon>
        <taxon>ecological metagenomes</taxon>
    </lineage>
</organism>
<sequence>LADNLLMVERLEGHTPRGRRRGRDNSRLTVSGTMDMADFFKPVFDLQLTGEHVYFTRPLGEIEAVGSPAFTITGRDTVYFRGDFVPDPDQAFLRMEFTGPESYVLKKADEGTILIYEIRVPLFSGATVDNSDVNAEVEGEITITKMGSEDFRYAGTIDVLSGNFVYNGYDFVFDEGTVTLEPSTFNPRFHIRATTQIEPEVDVTMVLTGTLEDPQLFFEDLPSVSYTESDLFQLFALGKELEEVDPALAAGLSLKDLILRRIEKET</sequence>
<keyword evidence="4" id="KW-0472">Membrane</keyword>
<dbReference type="AlphaFoldDB" id="X1IT09"/>